<dbReference type="Proteomes" id="UP000663851">
    <property type="component" value="Unassembled WGS sequence"/>
</dbReference>
<reference evidence="3" key="1">
    <citation type="submission" date="2021-02" db="EMBL/GenBank/DDBJ databases">
        <authorList>
            <person name="Nowell W R."/>
        </authorList>
    </citation>
    <scope>NUCLEOTIDE SEQUENCE</scope>
</reference>
<protein>
    <submittedName>
        <fullName evidence="3">Uncharacterized protein</fullName>
    </submittedName>
</protein>
<evidence type="ECO:0000313" key="3">
    <source>
        <dbReference type="EMBL" id="CAF3604432.1"/>
    </source>
</evidence>
<evidence type="ECO:0000313" key="1">
    <source>
        <dbReference type="EMBL" id="CAF3243196.1"/>
    </source>
</evidence>
<dbReference type="GO" id="GO:0003676">
    <property type="term" value="F:nucleic acid binding"/>
    <property type="evidence" value="ECO:0007669"/>
    <property type="project" value="InterPro"/>
</dbReference>
<dbReference type="EMBL" id="CAJOBR010008738">
    <property type="protein sequence ID" value="CAF4883552.1"/>
    <property type="molecule type" value="Genomic_DNA"/>
</dbReference>
<dbReference type="Gene3D" id="3.30.420.10">
    <property type="entry name" value="Ribonuclease H-like superfamily/Ribonuclease H"/>
    <property type="match status" value="1"/>
</dbReference>
<proteinExistence type="predicted"/>
<dbReference type="EMBL" id="CAJOBO010006132">
    <property type="protein sequence ID" value="CAF4556817.1"/>
    <property type="molecule type" value="Genomic_DNA"/>
</dbReference>
<dbReference type="EMBL" id="CAJOBS010005886">
    <property type="protein sequence ID" value="CAF4906161.1"/>
    <property type="molecule type" value="Genomic_DNA"/>
</dbReference>
<dbReference type="EMBL" id="CAJNYV010003721">
    <property type="protein sequence ID" value="CAF3604432.1"/>
    <property type="molecule type" value="Genomic_DNA"/>
</dbReference>
<dbReference type="AlphaFoldDB" id="A0A818NCP9"/>
<dbReference type="Proteomes" id="UP000663848">
    <property type="component" value="Unassembled WGS sequence"/>
</dbReference>
<evidence type="ECO:0000313" key="4">
    <source>
        <dbReference type="EMBL" id="CAF4556817.1"/>
    </source>
</evidence>
<name>A0A818NCP9_9BILA</name>
<dbReference type="EMBL" id="CAJNYD010000303">
    <property type="protein sequence ID" value="CAF3243196.1"/>
    <property type="molecule type" value="Genomic_DNA"/>
</dbReference>
<evidence type="ECO:0000313" key="2">
    <source>
        <dbReference type="EMBL" id="CAF3319186.1"/>
    </source>
</evidence>
<dbReference type="InterPro" id="IPR036397">
    <property type="entry name" value="RNaseH_sf"/>
</dbReference>
<evidence type="ECO:0000313" key="6">
    <source>
        <dbReference type="EMBL" id="CAF4906161.1"/>
    </source>
</evidence>
<organism evidence="3 7">
    <name type="scientific">Rotaria socialis</name>
    <dbReference type="NCBI Taxonomy" id="392032"/>
    <lineage>
        <taxon>Eukaryota</taxon>
        <taxon>Metazoa</taxon>
        <taxon>Spiralia</taxon>
        <taxon>Gnathifera</taxon>
        <taxon>Rotifera</taxon>
        <taxon>Eurotatoria</taxon>
        <taxon>Bdelloidea</taxon>
        <taxon>Philodinida</taxon>
        <taxon>Philodinidae</taxon>
        <taxon>Rotaria</taxon>
    </lineage>
</organism>
<accession>A0A818NCP9</accession>
<dbReference type="Proteomes" id="UP000663865">
    <property type="component" value="Unassembled WGS sequence"/>
</dbReference>
<dbReference type="Proteomes" id="UP000663838">
    <property type="component" value="Unassembled WGS sequence"/>
</dbReference>
<dbReference type="Proteomes" id="UP000663872">
    <property type="component" value="Unassembled WGS sequence"/>
</dbReference>
<dbReference type="EMBL" id="CAJNYT010000054">
    <property type="protein sequence ID" value="CAF3319186.1"/>
    <property type="molecule type" value="Genomic_DNA"/>
</dbReference>
<sequence length="223" mass="26698">MGIRYYKKKRALKYTEKQLQEILIRARHFYRELLKHDYELVMDDEKYFLLHNEFVPANRDFYSSDRQTTVPDAKFKRIKKKQAVTQKTYLNNCIKTRLMPFIESYHTKENVLFWPDLASSHYGHDVIWCLNDNKVKFVPIEYNPQNCPQSCPIETLWSIIDDMVHDNGWEAKSIDQLKRRIIAKLKEIDLKLVQTMLSGIRTQLRKIADKGPYEACYFLLLQL</sequence>
<comment type="caution">
    <text evidence="3">The sequence shown here is derived from an EMBL/GenBank/DDBJ whole genome shotgun (WGS) entry which is preliminary data.</text>
</comment>
<dbReference type="Proteomes" id="UP000663833">
    <property type="component" value="Unassembled WGS sequence"/>
</dbReference>
<gene>
    <name evidence="2" type="ORF">GRG538_LOCUS2259</name>
    <name evidence="4" type="ORF">HFQ381_LOCUS31209</name>
    <name evidence="3" type="ORF">KIK155_LOCUS21102</name>
    <name evidence="1" type="ORF">LUA448_LOCUS4384</name>
    <name evidence="5" type="ORF">QYT958_LOCUS29543</name>
    <name evidence="6" type="ORF">TOA249_LOCUS31048</name>
</gene>
<evidence type="ECO:0000313" key="5">
    <source>
        <dbReference type="EMBL" id="CAF4883552.1"/>
    </source>
</evidence>
<evidence type="ECO:0000313" key="7">
    <source>
        <dbReference type="Proteomes" id="UP000663865"/>
    </source>
</evidence>